<dbReference type="Proteomes" id="UP001516061">
    <property type="component" value="Unassembled WGS sequence"/>
</dbReference>
<protein>
    <submittedName>
        <fullName evidence="2">Uncharacterized protein</fullName>
    </submittedName>
</protein>
<dbReference type="Pfam" id="PF13809">
    <property type="entry name" value="Tubulin_2"/>
    <property type="match status" value="1"/>
</dbReference>
<name>A0ABX2G0Q5_9BURK</name>
<reference evidence="2 3" key="1">
    <citation type="submission" date="2020-05" db="EMBL/GenBank/DDBJ databases">
        <title>Genomic Encyclopedia of Type Strains, Phase IV (KMG-V): Genome sequencing to study the core and pangenomes of soil and plant-associated prokaryotes.</title>
        <authorList>
            <person name="Whitman W."/>
        </authorList>
    </citation>
    <scope>NUCLEOTIDE SEQUENCE [LARGE SCALE GENOMIC DNA]</scope>
    <source>
        <strain evidence="2 3">C29</strain>
    </source>
</reference>
<proteinExistence type="predicted"/>
<gene>
    <name evidence="2" type="ORF">HNQ01_001601</name>
</gene>
<keyword evidence="3" id="KW-1185">Reference proteome</keyword>
<evidence type="ECO:0000313" key="3">
    <source>
        <dbReference type="Proteomes" id="UP001516061"/>
    </source>
</evidence>
<feature type="compositionally biased region" description="Low complexity" evidence="1">
    <location>
        <begin position="729"/>
        <end position="741"/>
    </location>
</feature>
<sequence>MNHLYLGLGGAGVRVWQALGRRLACRPDTAGRKAVLEPLLIDTDARELRDEAPGWRLLGGTLAPPPAQRLLLDADAEALHTLLRARTDLRDCIAADAADWEARLTDLGAFDAPLSQVAARLPGWPSRRLGRLLLAQGQGRVRIALDAVAQSLQARHAHPSLTIHLVAQLGGATGAGLLMDLLTLLRRHPPAPRCSVHLHALLPEADTAGGRPAPLAEVQAYAVLRELQAAAREGLFELCLLSGQTDERGLQPLDAASRERQLADWIFHRVSGEPEWVVPPRAGAGGVRPGEFVAFGLAERGADRVELRTHLCHELMLRLLAQLRYNHWRPGLGFVTHPRPVPAEPMAELLAAWGLSDAHLQLAAPLPEIDGETPPGAPIEAEWRALELHYRELIGLVAPARRAPELRRLFEQGLEERFRGQGVEAAFDLPDHALRRRAVVVRQRVESALWDDWRDGRRSLHECGQLLAAVLADLSDRIEPLRQEQHVLETQAALLWQQIESAEQAAAVRPGMLARLRGQAAPVDLEALIEPLREYVLARTRSAAVTLTLRLIAEIEAQLTTLQGMVDGGEMALAALVEETDAAAAAALPPVRHEAGASRLETREQLAHWRNQLITRETMQREHLRVLRAGLFGRLGEQASFRIFAQRLGEAATCDALLAACAQRLQPASLQPVVSAAWDAWMMGLHAEPERLAREQAALRAQAAVSMVWSADDLPRVPVLECLRVPAAPSPAESAPVAGDGAEAGEADEGEVLTRAAPSLRMPDLAQLLRRPDGGTLVLQHRAEGEGAMVLLRLVRGLPLQALRPVQALHRLHEAHRLQAGRAALWLQLDATADLPELLAVDVQAQQARARTVVLLAEALGLLRHEPEPLTGTPVLVHVRLDEDGFELDRVRLGRDPLEAVDQARERVLHDLFDEVCAALQSGHHADAGALARLRDTMRERIETLRRQSPPAQWDTISRQWNEAAREAMKLIRQEGTR</sequence>
<feature type="region of interest" description="Disordered" evidence="1">
    <location>
        <begin position="729"/>
        <end position="748"/>
    </location>
</feature>
<organism evidence="2 3">
    <name type="scientific">Sphaerotilus uruguayifluvii</name>
    <dbReference type="NCBI Taxonomy" id="2735897"/>
    <lineage>
        <taxon>Bacteria</taxon>
        <taxon>Pseudomonadati</taxon>
        <taxon>Pseudomonadota</taxon>
        <taxon>Betaproteobacteria</taxon>
        <taxon>Burkholderiales</taxon>
        <taxon>Sphaerotilaceae</taxon>
        <taxon>Sphaerotilus</taxon>
    </lineage>
</organism>
<dbReference type="RefSeq" id="WP_173804838.1">
    <property type="nucleotide sequence ID" value="NZ_JABSNM010000005.1"/>
</dbReference>
<dbReference type="InterPro" id="IPR025904">
    <property type="entry name" value="Tubulin-like"/>
</dbReference>
<accession>A0ABX2G0Q5</accession>
<evidence type="ECO:0000313" key="2">
    <source>
        <dbReference type="EMBL" id="NRT55871.1"/>
    </source>
</evidence>
<evidence type="ECO:0000256" key="1">
    <source>
        <dbReference type="SAM" id="MobiDB-lite"/>
    </source>
</evidence>
<dbReference type="EMBL" id="JABSNM010000005">
    <property type="protein sequence ID" value="NRT55871.1"/>
    <property type="molecule type" value="Genomic_DNA"/>
</dbReference>
<comment type="caution">
    <text evidence="2">The sequence shown here is derived from an EMBL/GenBank/DDBJ whole genome shotgun (WGS) entry which is preliminary data.</text>
</comment>